<gene>
    <name evidence="2" type="ORF">CP373A1_16570</name>
</gene>
<reference evidence="2 3" key="1">
    <citation type="submission" date="2016-06" db="EMBL/GenBank/DDBJ databases">
        <authorList>
            <person name="Kjaerup R.B."/>
            <person name="Dalgaard T.S."/>
            <person name="Juul-Madsen H.R."/>
        </authorList>
    </citation>
    <scope>NUCLEOTIDE SEQUENCE [LARGE SCALE GENOMIC DNA]</scope>
    <source>
        <strain evidence="2 3">373-A1</strain>
    </source>
</reference>
<accession>A0A1B8RKU8</accession>
<organism evidence="2 3">
    <name type="scientific">Clostridium paraputrificum</name>
    <dbReference type="NCBI Taxonomy" id="29363"/>
    <lineage>
        <taxon>Bacteria</taxon>
        <taxon>Bacillati</taxon>
        <taxon>Bacillota</taxon>
        <taxon>Clostridia</taxon>
        <taxon>Eubacteriales</taxon>
        <taxon>Clostridiaceae</taxon>
        <taxon>Clostridium</taxon>
    </lineage>
</organism>
<proteinExistence type="predicted"/>
<feature type="transmembrane region" description="Helical" evidence="1">
    <location>
        <begin position="138"/>
        <end position="159"/>
    </location>
</feature>
<dbReference type="eggNOG" id="COG3192">
    <property type="taxonomic scope" value="Bacteria"/>
</dbReference>
<feature type="transmembrane region" description="Helical" evidence="1">
    <location>
        <begin position="42"/>
        <end position="64"/>
    </location>
</feature>
<feature type="transmembrane region" description="Helical" evidence="1">
    <location>
        <begin position="302"/>
        <end position="323"/>
    </location>
</feature>
<protein>
    <submittedName>
        <fullName evidence="2">Ethanolamine utilization protein EutH</fullName>
    </submittedName>
</protein>
<keyword evidence="1" id="KW-0812">Transmembrane</keyword>
<evidence type="ECO:0000313" key="3">
    <source>
        <dbReference type="Proteomes" id="UP000092714"/>
    </source>
</evidence>
<evidence type="ECO:0000256" key="1">
    <source>
        <dbReference type="SAM" id="Phobius"/>
    </source>
</evidence>
<name>A0A1B8RKU8_9CLOT</name>
<dbReference type="InterPro" id="IPR007441">
    <property type="entry name" value="EutH"/>
</dbReference>
<dbReference type="PIRSF" id="PIRSF019466">
    <property type="entry name" value="EutH"/>
    <property type="match status" value="1"/>
</dbReference>
<dbReference type="Pfam" id="PF04346">
    <property type="entry name" value="EutH"/>
    <property type="match status" value="1"/>
</dbReference>
<dbReference type="Proteomes" id="UP000092714">
    <property type="component" value="Unassembled WGS sequence"/>
</dbReference>
<feature type="transmembrane region" description="Helical" evidence="1">
    <location>
        <begin position="6"/>
        <end position="22"/>
    </location>
</feature>
<feature type="transmembrane region" description="Helical" evidence="1">
    <location>
        <begin position="271"/>
        <end position="290"/>
    </location>
</feature>
<dbReference type="PANTHER" id="PTHR40089">
    <property type="entry name" value="ETHANOLAMINE UTILIZATION PROTEIN EUTH"/>
    <property type="match status" value="1"/>
</dbReference>
<keyword evidence="3" id="KW-1185">Reference proteome</keyword>
<feature type="transmembrane region" description="Helical" evidence="1">
    <location>
        <begin position="102"/>
        <end position="126"/>
    </location>
</feature>
<evidence type="ECO:0000313" key="2">
    <source>
        <dbReference type="EMBL" id="OBY09364.1"/>
    </source>
</evidence>
<dbReference type="EMBL" id="MAPZ01000035">
    <property type="protein sequence ID" value="OBY09364.1"/>
    <property type="molecule type" value="Genomic_DNA"/>
</dbReference>
<feature type="transmembrane region" description="Helical" evidence="1">
    <location>
        <begin position="166"/>
        <end position="186"/>
    </location>
</feature>
<keyword evidence="1" id="KW-1133">Transmembrane helix</keyword>
<dbReference type="PANTHER" id="PTHR40089:SF1">
    <property type="entry name" value="ETHANOLAMINE PERMEASE EUTH-RELATED"/>
    <property type="match status" value="1"/>
</dbReference>
<feature type="transmembrane region" description="Helical" evidence="1">
    <location>
        <begin position="329"/>
        <end position="352"/>
    </location>
</feature>
<dbReference type="GO" id="GO:0034228">
    <property type="term" value="F:ethanolamine transmembrane transporter activity"/>
    <property type="evidence" value="ECO:0007669"/>
    <property type="project" value="InterPro"/>
</dbReference>
<feature type="transmembrane region" description="Helical" evidence="1">
    <location>
        <begin position="233"/>
        <end position="251"/>
    </location>
</feature>
<feature type="transmembrane region" description="Helical" evidence="1">
    <location>
        <begin position="192"/>
        <end position="212"/>
    </location>
</feature>
<keyword evidence="1" id="KW-0472">Membrane</keyword>
<dbReference type="RefSeq" id="WP_065254846.1">
    <property type="nucleotide sequence ID" value="NZ_JADNCW010000007.1"/>
</dbReference>
<sequence>MESIVLYIITLFFILGAIDYVLGNKFSIGEEFESGIKTMGPLAISMVGILSITPLLSSIIEIVVGPIAKNFNIDPSIFSSSFIAIDMGGYNIASNIANSSEFVIFSGILMASILGCTLSFTLPLALGLVKEKYMDSLTKGFLCGIITVPIGLFIGGLALKIDLRSLFINLFPIILLSVILSIGIIFKPKLCIFIFNFIGKFIVCISVLGLVIQGIYSIIGIKIVENIMPLQDTLCIVGKISIFLGGAYVMLKFIKKIFGKQFNKLERIFGVNSNTLSAFIGSFASAIIVFDNFHKLDEKGRVICSAFSVSGAYVLGGQLGYVASVEKEYMILYIFVKILSGILAIIFALFILRREDKNRKVINTEEAS</sequence>
<dbReference type="OrthoDB" id="9778282at2"/>
<comment type="caution">
    <text evidence="2">The sequence shown here is derived from an EMBL/GenBank/DDBJ whole genome shotgun (WGS) entry which is preliminary data.</text>
</comment>
<dbReference type="NCBIfam" id="NF011667">
    <property type="entry name" value="PRK15086.1-3"/>
    <property type="match status" value="1"/>
</dbReference>
<dbReference type="AlphaFoldDB" id="A0A1B8RKU8"/>
<dbReference type="GO" id="GO:0005886">
    <property type="term" value="C:plasma membrane"/>
    <property type="evidence" value="ECO:0007669"/>
    <property type="project" value="TreeGrafter"/>
</dbReference>